<evidence type="ECO:0000256" key="12">
    <source>
        <dbReference type="ARBA" id="ARBA00023180"/>
    </source>
</evidence>
<evidence type="ECO:0000259" key="13">
    <source>
        <dbReference type="Pfam" id="PF11838"/>
    </source>
</evidence>
<evidence type="ECO:0000256" key="2">
    <source>
        <dbReference type="ARBA" id="ARBA00004236"/>
    </source>
</evidence>
<keyword evidence="15" id="KW-1185">Reference proteome</keyword>
<dbReference type="GO" id="GO:0006508">
    <property type="term" value="P:proteolysis"/>
    <property type="evidence" value="ECO:0007669"/>
    <property type="project" value="UniProtKB-KW"/>
</dbReference>
<dbReference type="PANTHER" id="PTHR11533">
    <property type="entry name" value="PROTEASE M1 ZINC METALLOPROTEASE"/>
    <property type="match status" value="1"/>
</dbReference>
<keyword evidence="9" id="KW-0482">Metalloprotease</keyword>
<evidence type="ECO:0000313" key="15">
    <source>
        <dbReference type="Proteomes" id="UP000827092"/>
    </source>
</evidence>
<dbReference type="GO" id="GO:0042277">
    <property type="term" value="F:peptide binding"/>
    <property type="evidence" value="ECO:0007669"/>
    <property type="project" value="TreeGrafter"/>
</dbReference>
<reference evidence="14 15" key="1">
    <citation type="journal article" date="2022" name="Nat. Ecol. Evol.">
        <title>A masculinizing supergene underlies an exaggerated male reproductive morph in a spider.</title>
        <authorList>
            <person name="Hendrickx F."/>
            <person name="De Corte Z."/>
            <person name="Sonet G."/>
            <person name="Van Belleghem S.M."/>
            <person name="Kostlbacher S."/>
            <person name="Vangestel C."/>
        </authorList>
    </citation>
    <scope>NUCLEOTIDE SEQUENCE [LARGE SCALE GENOMIC DNA]</scope>
    <source>
        <strain evidence="14">W744_W776</strain>
    </source>
</reference>
<dbReference type="Pfam" id="PF11838">
    <property type="entry name" value="ERAP1_C"/>
    <property type="match status" value="1"/>
</dbReference>
<evidence type="ECO:0000256" key="4">
    <source>
        <dbReference type="ARBA" id="ARBA00022475"/>
    </source>
</evidence>
<dbReference type="GO" id="GO:0070006">
    <property type="term" value="F:metalloaminopeptidase activity"/>
    <property type="evidence" value="ECO:0007669"/>
    <property type="project" value="TreeGrafter"/>
</dbReference>
<evidence type="ECO:0000256" key="3">
    <source>
        <dbReference type="ARBA" id="ARBA00010136"/>
    </source>
</evidence>
<evidence type="ECO:0000256" key="5">
    <source>
        <dbReference type="ARBA" id="ARBA00022670"/>
    </source>
</evidence>
<dbReference type="GO" id="GO:0005615">
    <property type="term" value="C:extracellular space"/>
    <property type="evidence" value="ECO:0007669"/>
    <property type="project" value="TreeGrafter"/>
</dbReference>
<dbReference type="GO" id="GO:0043171">
    <property type="term" value="P:peptide catabolic process"/>
    <property type="evidence" value="ECO:0007669"/>
    <property type="project" value="TreeGrafter"/>
</dbReference>
<dbReference type="FunFam" id="1.25.50.20:FF:000001">
    <property type="entry name" value="Aminopeptidase"/>
    <property type="match status" value="1"/>
</dbReference>
<evidence type="ECO:0000256" key="9">
    <source>
        <dbReference type="ARBA" id="ARBA00023049"/>
    </source>
</evidence>
<dbReference type="GO" id="GO:0005886">
    <property type="term" value="C:plasma membrane"/>
    <property type="evidence" value="ECO:0007669"/>
    <property type="project" value="UniProtKB-SubCell"/>
</dbReference>
<dbReference type="PANTHER" id="PTHR11533:SF294">
    <property type="entry name" value="THYROTROPIN-RELEASING HORMONE-DEGRADING ECTOENZYME"/>
    <property type="match status" value="1"/>
</dbReference>
<feature type="domain" description="ERAP1-like C-terminal" evidence="13">
    <location>
        <begin position="4"/>
        <end position="226"/>
    </location>
</feature>
<organism evidence="14 15">
    <name type="scientific">Oedothorax gibbosus</name>
    <dbReference type="NCBI Taxonomy" id="931172"/>
    <lineage>
        <taxon>Eukaryota</taxon>
        <taxon>Metazoa</taxon>
        <taxon>Ecdysozoa</taxon>
        <taxon>Arthropoda</taxon>
        <taxon>Chelicerata</taxon>
        <taxon>Arachnida</taxon>
        <taxon>Araneae</taxon>
        <taxon>Araneomorphae</taxon>
        <taxon>Entelegynae</taxon>
        <taxon>Araneoidea</taxon>
        <taxon>Linyphiidae</taxon>
        <taxon>Erigoninae</taxon>
        <taxon>Oedothorax</taxon>
    </lineage>
</organism>
<dbReference type="AlphaFoldDB" id="A0AAV6VBX8"/>
<keyword evidence="12" id="KW-0325">Glycoprotein</keyword>
<keyword evidence="5" id="KW-0645">Protease</keyword>
<keyword evidence="8" id="KW-0862">Zinc</keyword>
<proteinExistence type="inferred from homology"/>
<comment type="similarity">
    <text evidence="3">Belongs to the peptidase M1 family.</text>
</comment>
<dbReference type="GO" id="GO:0005737">
    <property type="term" value="C:cytoplasm"/>
    <property type="evidence" value="ECO:0007669"/>
    <property type="project" value="TreeGrafter"/>
</dbReference>
<dbReference type="Gene3D" id="1.25.50.20">
    <property type="match status" value="1"/>
</dbReference>
<keyword evidence="7" id="KW-0378">Hydrolase</keyword>
<accession>A0AAV6VBX8</accession>
<evidence type="ECO:0000313" key="14">
    <source>
        <dbReference type="EMBL" id="KAG8193547.1"/>
    </source>
</evidence>
<evidence type="ECO:0000256" key="7">
    <source>
        <dbReference type="ARBA" id="ARBA00022801"/>
    </source>
</evidence>
<evidence type="ECO:0000256" key="10">
    <source>
        <dbReference type="ARBA" id="ARBA00023136"/>
    </source>
</evidence>
<keyword evidence="10" id="KW-0472">Membrane</keyword>
<gene>
    <name evidence="14" type="ORF">JTE90_003756</name>
</gene>
<comment type="caution">
    <text evidence="14">The sequence shown here is derived from an EMBL/GenBank/DDBJ whole genome shotgun (WGS) entry which is preliminary data.</text>
</comment>
<name>A0AAV6VBX8_9ARAC</name>
<dbReference type="Proteomes" id="UP000827092">
    <property type="component" value="Unassembled WGS sequence"/>
</dbReference>
<dbReference type="InterPro" id="IPR050344">
    <property type="entry name" value="Peptidase_M1_aminopeptidases"/>
</dbReference>
<dbReference type="GO" id="GO:0008270">
    <property type="term" value="F:zinc ion binding"/>
    <property type="evidence" value="ECO:0007669"/>
    <property type="project" value="TreeGrafter"/>
</dbReference>
<evidence type="ECO:0000256" key="11">
    <source>
        <dbReference type="ARBA" id="ARBA00023157"/>
    </source>
</evidence>
<evidence type="ECO:0000256" key="8">
    <source>
        <dbReference type="ARBA" id="ARBA00022833"/>
    </source>
</evidence>
<protein>
    <recommendedName>
        <fullName evidence="13">ERAP1-like C-terminal domain-containing protein</fullName>
    </recommendedName>
</protein>
<comment type="cofactor">
    <cofactor evidence="1">
        <name>Zn(2+)</name>
        <dbReference type="ChEBI" id="CHEBI:29105"/>
    </cofactor>
</comment>
<keyword evidence="4" id="KW-1003">Cell membrane</keyword>
<comment type="subcellular location">
    <subcellularLocation>
        <location evidence="2">Cell membrane</location>
    </subcellularLocation>
</comment>
<sequence length="250" mass="29155">MGMEYLTEQLKPTYEALGWNESPDENILQQYKRVSTLGWLCGYDYPDCVTKAQEKFDQWRKTPDDTSIISPNLRGVVYCTAVRHGGRAVWDFLWSRYAKEQIASEKDKFMYALACAREPWLLTRYLNWSLSSDSGIRRQDGSYVFRSVGGKLYGRDLTFNYIRDKWGAIFERYGKSFSSISGIIKSVANTLNLPFELQQLREFYADQSSNLGQAKRAFKQSLEKAEVNVRWMEANYNDVVSWLQQQQKKN</sequence>
<dbReference type="InterPro" id="IPR024571">
    <property type="entry name" value="ERAP1-like_C_dom"/>
</dbReference>
<dbReference type="EMBL" id="JAFNEN010000119">
    <property type="protein sequence ID" value="KAG8193547.1"/>
    <property type="molecule type" value="Genomic_DNA"/>
</dbReference>
<evidence type="ECO:0000256" key="1">
    <source>
        <dbReference type="ARBA" id="ARBA00001947"/>
    </source>
</evidence>
<evidence type="ECO:0000256" key="6">
    <source>
        <dbReference type="ARBA" id="ARBA00022723"/>
    </source>
</evidence>
<keyword evidence="11" id="KW-1015">Disulfide bond</keyword>
<keyword evidence="6" id="KW-0479">Metal-binding</keyword>